<comment type="caution">
    <text evidence="3">The sequence shown here is derived from an EMBL/GenBank/DDBJ whole genome shotgun (WGS) entry which is preliminary data.</text>
</comment>
<gene>
    <name evidence="3" type="ORF">GCM10009789_34060</name>
</gene>
<protein>
    <recommendedName>
        <fullName evidence="2">AMIN-like domain-containing protein</fullName>
    </recommendedName>
</protein>
<sequence>MTRFSTVRHPVRITLAVLAIAALPAGAAVALPSDGSSPQVSPAAAERSTGCAAGWGSLPEASKTPGRAAVQNVRTGRHACFDRLVVDLGGRSTGYQVAYVPVVIQDGSGAEVPTRGNAVLRIAVEAPAYDAAGRPTYRLKNQRELSNVTGYDTFRQVAWGGSFEGRTALALGVRARLPFQTQVIAGPGSSTRLVVDVAHHW</sequence>
<accession>A0ABP4PBZ8</accession>
<feature type="signal peptide" evidence="1">
    <location>
        <begin position="1"/>
        <end position="27"/>
    </location>
</feature>
<proteinExistence type="predicted"/>
<keyword evidence="1" id="KW-0732">Signal</keyword>
<dbReference type="EMBL" id="BAAAOS010000020">
    <property type="protein sequence ID" value="GAA1577772.1"/>
    <property type="molecule type" value="Genomic_DNA"/>
</dbReference>
<feature type="domain" description="AMIN-like" evidence="2">
    <location>
        <begin position="69"/>
        <end position="199"/>
    </location>
</feature>
<feature type="chain" id="PRO_5046177929" description="AMIN-like domain-containing protein" evidence="1">
    <location>
        <begin position="28"/>
        <end position="201"/>
    </location>
</feature>
<keyword evidence="4" id="KW-1185">Reference proteome</keyword>
<dbReference type="InterPro" id="IPR056303">
    <property type="entry name" value="AMIN-like"/>
</dbReference>
<evidence type="ECO:0000256" key="1">
    <source>
        <dbReference type="SAM" id="SignalP"/>
    </source>
</evidence>
<evidence type="ECO:0000259" key="2">
    <source>
        <dbReference type="Pfam" id="PF24837"/>
    </source>
</evidence>
<reference evidence="4" key="1">
    <citation type="journal article" date="2019" name="Int. J. Syst. Evol. Microbiol.">
        <title>The Global Catalogue of Microorganisms (GCM) 10K type strain sequencing project: providing services to taxonomists for standard genome sequencing and annotation.</title>
        <authorList>
            <consortium name="The Broad Institute Genomics Platform"/>
            <consortium name="The Broad Institute Genome Sequencing Center for Infectious Disease"/>
            <person name="Wu L."/>
            <person name="Ma J."/>
        </authorList>
    </citation>
    <scope>NUCLEOTIDE SEQUENCE [LARGE SCALE GENOMIC DNA]</scope>
    <source>
        <strain evidence="4">JCM 14969</strain>
    </source>
</reference>
<evidence type="ECO:0000313" key="3">
    <source>
        <dbReference type="EMBL" id="GAA1577772.1"/>
    </source>
</evidence>
<name>A0ABP4PBZ8_9ACTN</name>
<organism evidence="3 4">
    <name type="scientific">Kribbella sancticallisti</name>
    <dbReference type="NCBI Taxonomy" id="460087"/>
    <lineage>
        <taxon>Bacteria</taxon>
        <taxon>Bacillati</taxon>
        <taxon>Actinomycetota</taxon>
        <taxon>Actinomycetes</taxon>
        <taxon>Propionibacteriales</taxon>
        <taxon>Kribbellaceae</taxon>
        <taxon>Kribbella</taxon>
    </lineage>
</organism>
<dbReference type="Pfam" id="PF24837">
    <property type="entry name" value="AMIN-like"/>
    <property type="match status" value="1"/>
</dbReference>
<dbReference type="Proteomes" id="UP001500393">
    <property type="component" value="Unassembled WGS sequence"/>
</dbReference>
<dbReference type="RefSeq" id="WP_344214876.1">
    <property type="nucleotide sequence ID" value="NZ_BAAAOS010000020.1"/>
</dbReference>
<evidence type="ECO:0000313" key="4">
    <source>
        <dbReference type="Proteomes" id="UP001500393"/>
    </source>
</evidence>